<feature type="transmembrane region" description="Helical" evidence="8">
    <location>
        <begin position="169"/>
        <end position="189"/>
    </location>
</feature>
<keyword evidence="8" id="KW-1133">Transmembrane helix</keyword>
<keyword evidence="8" id="KW-0472">Membrane</keyword>
<accession>A0A1X0NK82</accession>
<keyword evidence="2 7" id="KW-0645">Protease</keyword>
<dbReference type="Pfam" id="PF01457">
    <property type="entry name" value="Peptidase_M8"/>
    <property type="match status" value="1"/>
</dbReference>
<evidence type="ECO:0000256" key="5">
    <source>
        <dbReference type="ARBA" id="ARBA00022833"/>
    </source>
</evidence>
<name>A0A1X0NK82_9TRYP</name>
<evidence type="ECO:0000256" key="2">
    <source>
        <dbReference type="ARBA" id="ARBA00022670"/>
    </source>
</evidence>
<sequence length="195" mass="22073">MRRSTARGHLDERKSYFKGSTLSCRGDDVLSEDKKNTLLNKILPAAIKLHSDLLLVKQLETPFKVPDFGKTLCSHFTVPPTHTSEGVKDTYMVLYIAVGPSNTPFIDNYNTSGNECLSCGERKNIPTEKSINRRRTQLHVHGITAILLLTWMSKNKKTIIKWKPWKSQILITSNYFINVLGIAIIKIVYQVELVG</sequence>
<dbReference type="GO" id="GO:0016020">
    <property type="term" value="C:membrane"/>
    <property type="evidence" value="ECO:0007669"/>
    <property type="project" value="InterPro"/>
</dbReference>
<dbReference type="RefSeq" id="XP_028878994.1">
    <property type="nucleotide sequence ID" value="XM_029029618.1"/>
</dbReference>
<comment type="caution">
    <text evidence="9">The sequence shown here is derived from an EMBL/GenBank/DDBJ whole genome shotgun (WGS) entry which is preliminary data.</text>
</comment>
<dbReference type="GO" id="GO:0006508">
    <property type="term" value="P:proteolysis"/>
    <property type="evidence" value="ECO:0007669"/>
    <property type="project" value="UniProtKB-KW"/>
</dbReference>
<keyword evidence="4 7" id="KW-0378">Hydrolase</keyword>
<gene>
    <name evidence="9" type="ORF">TM35_000391020</name>
</gene>
<dbReference type="EC" id="3.4.24.-" evidence="7"/>
<dbReference type="GO" id="GO:0004222">
    <property type="term" value="F:metalloendopeptidase activity"/>
    <property type="evidence" value="ECO:0007669"/>
    <property type="project" value="UniProtKB-UniRule"/>
</dbReference>
<dbReference type="EMBL" id="NBCO01000039">
    <property type="protein sequence ID" value="ORC84928.1"/>
    <property type="molecule type" value="Genomic_DNA"/>
</dbReference>
<evidence type="ECO:0000313" key="10">
    <source>
        <dbReference type="Proteomes" id="UP000192257"/>
    </source>
</evidence>
<dbReference type="GO" id="GO:0046872">
    <property type="term" value="F:metal ion binding"/>
    <property type="evidence" value="ECO:0007669"/>
    <property type="project" value="UniProtKB-KW"/>
</dbReference>
<dbReference type="GO" id="GO:0007155">
    <property type="term" value="P:cell adhesion"/>
    <property type="evidence" value="ECO:0007669"/>
    <property type="project" value="InterPro"/>
</dbReference>
<protein>
    <recommendedName>
        <fullName evidence="7">Leishmanolysin-like peptidase</fullName>
        <ecNumber evidence="7">3.4.24.-</ecNumber>
    </recommendedName>
</protein>
<dbReference type="OrthoDB" id="527990at2759"/>
<evidence type="ECO:0000256" key="6">
    <source>
        <dbReference type="ARBA" id="ARBA00023049"/>
    </source>
</evidence>
<reference evidence="9 10" key="1">
    <citation type="submission" date="2017-03" db="EMBL/GenBank/DDBJ databases">
        <title>An alternative strategy for trypanosome survival in the mammalian bloodstream revealed through genome and transcriptome analysis of the ubiquitous bovine parasite Trypanosoma (Megatrypanum) theileri.</title>
        <authorList>
            <person name="Kelly S."/>
            <person name="Ivens A."/>
            <person name="Mott A."/>
            <person name="O'Neill E."/>
            <person name="Emms D."/>
            <person name="Macleod O."/>
            <person name="Voorheis P."/>
            <person name="Matthews J."/>
            <person name="Matthews K."/>
            <person name="Carrington M."/>
        </authorList>
    </citation>
    <scope>NUCLEOTIDE SEQUENCE [LARGE SCALE GENOMIC DNA]</scope>
    <source>
        <strain evidence="9">Edinburgh</strain>
    </source>
</reference>
<comment type="cofactor">
    <cofactor evidence="7">
        <name>Zn(2+)</name>
        <dbReference type="ChEBI" id="CHEBI:29105"/>
    </cofactor>
    <text evidence="7">Binds 1 zinc ion per subunit.</text>
</comment>
<dbReference type="GeneID" id="39989398"/>
<keyword evidence="5 7" id="KW-0862">Zinc</keyword>
<evidence type="ECO:0000256" key="1">
    <source>
        <dbReference type="ARBA" id="ARBA00005860"/>
    </source>
</evidence>
<organism evidence="9 10">
    <name type="scientific">Trypanosoma theileri</name>
    <dbReference type="NCBI Taxonomy" id="67003"/>
    <lineage>
        <taxon>Eukaryota</taxon>
        <taxon>Discoba</taxon>
        <taxon>Euglenozoa</taxon>
        <taxon>Kinetoplastea</taxon>
        <taxon>Metakinetoplastina</taxon>
        <taxon>Trypanosomatida</taxon>
        <taxon>Trypanosomatidae</taxon>
        <taxon>Trypanosoma</taxon>
    </lineage>
</organism>
<evidence type="ECO:0000256" key="4">
    <source>
        <dbReference type="ARBA" id="ARBA00022801"/>
    </source>
</evidence>
<comment type="similarity">
    <text evidence="1 7">Belongs to the peptidase M8 family.</text>
</comment>
<evidence type="ECO:0000256" key="8">
    <source>
        <dbReference type="SAM" id="Phobius"/>
    </source>
</evidence>
<dbReference type="VEuPathDB" id="TriTrypDB:TM35_000391020"/>
<keyword evidence="8" id="KW-0812">Transmembrane</keyword>
<dbReference type="Proteomes" id="UP000192257">
    <property type="component" value="Unassembled WGS sequence"/>
</dbReference>
<evidence type="ECO:0000256" key="3">
    <source>
        <dbReference type="ARBA" id="ARBA00022723"/>
    </source>
</evidence>
<dbReference type="Gene3D" id="3.10.170.20">
    <property type="match status" value="1"/>
</dbReference>
<keyword evidence="10" id="KW-1185">Reference proteome</keyword>
<keyword evidence="6 7" id="KW-0482">Metalloprotease</keyword>
<dbReference type="AlphaFoldDB" id="A0A1X0NK82"/>
<dbReference type="InterPro" id="IPR001577">
    <property type="entry name" value="Peptidase_M8"/>
</dbReference>
<keyword evidence="3 7" id="KW-0479">Metal-binding</keyword>
<dbReference type="SUPFAM" id="SSF55486">
    <property type="entry name" value="Metalloproteases ('zincins'), catalytic domain"/>
    <property type="match status" value="1"/>
</dbReference>
<evidence type="ECO:0000313" key="9">
    <source>
        <dbReference type="EMBL" id="ORC84928.1"/>
    </source>
</evidence>
<evidence type="ECO:0000256" key="7">
    <source>
        <dbReference type="RuleBase" id="RU366077"/>
    </source>
</evidence>
<proteinExistence type="inferred from homology"/>